<dbReference type="AlphaFoldDB" id="A0A7W9EFR3"/>
<proteinExistence type="predicted"/>
<gene>
    <name evidence="1" type="ORF">FHS49_001987</name>
</gene>
<dbReference type="Pfam" id="PF13618">
    <property type="entry name" value="Gluconate_2-dh3"/>
    <property type="match status" value="1"/>
</dbReference>
<accession>A0A7W9EFR3</accession>
<dbReference type="InterPro" id="IPR006311">
    <property type="entry name" value="TAT_signal"/>
</dbReference>
<protein>
    <recommendedName>
        <fullName evidence="3">Gluconate 2-dehydrogenase subunit 3 family protein</fullName>
    </recommendedName>
</protein>
<dbReference type="PROSITE" id="PS51318">
    <property type="entry name" value="TAT"/>
    <property type="match status" value="1"/>
</dbReference>
<name>A0A7W9EFR3_9SPHN</name>
<evidence type="ECO:0000313" key="2">
    <source>
        <dbReference type="Proteomes" id="UP000549617"/>
    </source>
</evidence>
<keyword evidence="2" id="KW-1185">Reference proteome</keyword>
<evidence type="ECO:0000313" key="1">
    <source>
        <dbReference type="EMBL" id="MBB5685971.1"/>
    </source>
</evidence>
<dbReference type="Proteomes" id="UP000549617">
    <property type="component" value="Unassembled WGS sequence"/>
</dbReference>
<comment type="caution">
    <text evidence="1">The sequence shown here is derived from an EMBL/GenBank/DDBJ whole genome shotgun (WGS) entry which is preliminary data.</text>
</comment>
<dbReference type="EMBL" id="JACIJC010000003">
    <property type="protein sequence ID" value="MBB5685971.1"/>
    <property type="molecule type" value="Genomic_DNA"/>
</dbReference>
<organism evidence="1 2">
    <name type="scientific">Sphingobium boeckii</name>
    <dbReference type="NCBI Taxonomy" id="1082345"/>
    <lineage>
        <taxon>Bacteria</taxon>
        <taxon>Pseudomonadati</taxon>
        <taxon>Pseudomonadota</taxon>
        <taxon>Alphaproteobacteria</taxon>
        <taxon>Sphingomonadales</taxon>
        <taxon>Sphingomonadaceae</taxon>
        <taxon>Sphingobium</taxon>
    </lineage>
</organism>
<evidence type="ECO:0008006" key="3">
    <source>
        <dbReference type="Google" id="ProtNLM"/>
    </source>
</evidence>
<dbReference type="InterPro" id="IPR027056">
    <property type="entry name" value="Gluconate_2DH_su3"/>
</dbReference>
<sequence length="207" mass="22168">MNELLSLDRRSMMTRMMLLVGASATGGFSTAALAKAATSGKSGLSKPNFLLLTALADTFVPRTDTPGAVDAGVPATFDALLFHWASPARRDELIGALTAVDRLAIEKRGKGFADLSSADRLALLLPYDVEALKVMPRPKDSKTFAMLQGPLYANPSYGKLKELLVILYYISEAALTHELVYEHTPGVWLPSIPVTSETRPTGGAGLF</sequence>
<reference evidence="1 2" key="1">
    <citation type="submission" date="2020-08" db="EMBL/GenBank/DDBJ databases">
        <title>Genomic Encyclopedia of Type Strains, Phase IV (KMG-IV): sequencing the most valuable type-strain genomes for metagenomic binning, comparative biology and taxonomic classification.</title>
        <authorList>
            <person name="Goeker M."/>
        </authorList>
    </citation>
    <scope>NUCLEOTIDE SEQUENCE [LARGE SCALE GENOMIC DNA]</scope>
    <source>
        <strain evidence="1 2">DSM 25079</strain>
    </source>
</reference>
<dbReference type="RefSeq" id="WP_184017898.1">
    <property type="nucleotide sequence ID" value="NZ_JACIJC010000003.1"/>
</dbReference>